<dbReference type="InterPro" id="IPR014825">
    <property type="entry name" value="DNA_alkylation"/>
</dbReference>
<evidence type="ECO:0000313" key="1">
    <source>
        <dbReference type="EMBL" id="SHE85990.1"/>
    </source>
</evidence>
<keyword evidence="2" id="KW-1185">Reference proteome</keyword>
<sequence length="222" mass="25520">MDTKEIIKEIKTQLRLSMNGVASQSMREKGLAYKVNFGVELPRLKEIAKQYDQNHDLAQTLWKENVRESKILAGMLQPIDTFFPEIADIWVEDIHNSEIAELTCMNLFQYLPYAPAKSFQWMADEREYVQACGFLLVARLVGKGGEMNERAEEEFFDQAFAALFSSAYFSRKSATLALVKYGQQSKAHAEKVLQLLAKEENPKDENVKLLLENIKLEIEYLL</sequence>
<dbReference type="AlphaFoldDB" id="A0A1M4WXS3"/>
<name>A0A1M4WXS3_9BACE</name>
<dbReference type="EMBL" id="FQTV01000003">
    <property type="protein sequence ID" value="SHE85990.1"/>
    <property type="molecule type" value="Genomic_DNA"/>
</dbReference>
<dbReference type="STRING" id="1297750.SAMN05444405_103202"/>
<dbReference type="PANTHER" id="PTHR41291:SF1">
    <property type="entry name" value="DNA ALKYLATION REPAIR PROTEIN"/>
    <property type="match status" value="1"/>
</dbReference>
<gene>
    <name evidence="1" type="ORF">SAMN05444405_103202</name>
</gene>
<dbReference type="RefSeq" id="WP_073399578.1">
    <property type="nucleotide sequence ID" value="NZ_FQTV01000003.1"/>
</dbReference>
<dbReference type="InterPro" id="IPR016024">
    <property type="entry name" value="ARM-type_fold"/>
</dbReference>
<reference evidence="1 2" key="1">
    <citation type="submission" date="2016-11" db="EMBL/GenBank/DDBJ databases">
        <authorList>
            <person name="Jaros S."/>
            <person name="Januszkiewicz K."/>
            <person name="Wedrychowicz H."/>
        </authorList>
    </citation>
    <scope>NUCLEOTIDE SEQUENCE [LARGE SCALE GENOMIC DNA]</scope>
    <source>
        <strain evidence="1 2">DSM 26991</strain>
    </source>
</reference>
<protein>
    <submittedName>
        <fullName evidence="1">3-methyladenine DNA glycosylase AlkD</fullName>
    </submittedName>
</protein>
<dbReference type="PANTHER" id="PTHR41291">
    <property type="entry name" value="DNA ALKYLATION REPAIR PROTEIN"/>
    <property type="match status" value="1"/>
</dbReference>
<dbReference type="OrthoDB" id="1122333at2"/>
<accession>A0A1M4WXS3</accession>
<dbReference type="CDD" id="cd06561">
    <property type="entry name" value="AlkD_like"/>
    <property type="match status" value="1"/>
</dbReference>
<organism evidence="1 2">
    <name type="scientific">Bacteroides luti</name>
    <dbReference type="NCBI Taxonomy" id="1297750"/>
    <lineage>
        <taxon>Bacteria</taxon>
        <taxon>Pseudomonadati</taxon>
        <taxon>Bacteroidota</taxon>
        <taxon>Bacteroidia</taxon>
        <taxon>Bacteroidales</taxon>
        <taxon>Bacteroidaceae</taxon>
        <taxon>Bacteroides</taxon>
    </lineage>
</organism>
<dbReference type="SUPFAM" id="SSF48371">
    <property type="entry name" value="ARM repeat"/>
    <property type="match status" value="1"/>
</dbReference>
<dbReference type="Pfam" id="PF08713">
    <property type="entry name" value="DNA_alkylation"/>
    <property type="match status" value="1"/>
</dbReference>
<evidence type="ECO:0000313" key="2">
    <source>
        <dbReference type="Proteomes" id="UP000184509"/>
    </source>
</evidence>
<dbReference type="Gene3D" id="1.25.10.90">
    <property type="match status" value="1"/>
</dbReference>
<proteinExistence type="predicted"/>
<dbReference type="Proteomes" id="UP000184509">
    <property type="component" value="Unassembled WGS sequence"/>
</dbReference>